<name>A0A9Q5VFM1_PISSA</name>
<dbReference type="Gene3D" id="1.20.1220.20">
    <property type="entry name" value="Uncharcterised protein PF01724"/>
    <property type="match status" value="1"/>
</dbReference>
<gene>
    <name evidence="1" type="ORF">Psal009_03802</name>
</gene>
<dbReference type="EMBL" id="CP038912">
    <property type="protein sequence ID" value="QGO07843.1"/>
    <property type="molecule type" value="Genomic_DNA"/>
</dbReference>
<proteinExistence type="predicted"/>
<evidence type="ECO:0000313" key="1">
    <source>
        <dbReference type="EMBL" id="QGO07843.1"/>
    </source>
</evidence>
<dbReference type="Pfam" id="PF01724">
    <property type="entry name" value="DUF29"/>
    <property type="match status" value="1"/>
</dbReference>
<keyword evidence="1" id="KW-0614">Plasmid</keyword>
<dbReference type="PANTHER" id="PTHR34235:SF1">
    <property type="entry name" value="SLR0416 PROTEIN"/>
    <property type="match status" value="1"/>
</dbReference>
<dbReference type="Proteomes" id="UP000422232">
    <property type="component" value="Plasmid unnamed4"/>
</dbReference>
<accession>A0A9Q5VFM1</accession>
<geneLocation type="plasmid" evidence="1 2">
    <name>unnamed4</name>
</geneLocation>
<dbReference type="PANTHER" id="PTHR34235">
    <property type="entry name" value="SLR1203 PROTEIN-RELATED"/>
    <property type="match status" value="1"/>
</dbReference>
<dbReference type="RefSeq" id="WP_016212315.1">
    <property type="nucleotide sequence ID" value="NZ_CP012415.1"/>
</dbReference>
<reference evidence="1 2" key="1">
    <citation type="submission" date="2019-04" db="EMBL/GenBank/DDBJ databases">
        <title>Complete genome sequencing of Piscirickettsia salmonis strain Psal-009.</title>
        <authorList>
            <person name="Schober I."/>
            <person name="Bunk B."/>
            <person name="Sproer C."/>
            <person name="Carril G.P."/>
            <person name="Riedel T."/>
            <person name="Flores-Herrera P.A."/>
            <person name="Nourdin-Galindo G."/>
            <person name="Marshall S.H."/>
            <person name="Overmann J."/>
        </authorList>
    </citation>
    <scope>NUCLEOTIDE SEQUENCE [LARGE SCALE GENOMIC DNA]</scope>
    <source>
        <strain evidence="1 2">Psal-009</strain>
        <plasmid evidence="1 2">unnamed4</plasmid>
    </source>
</reference>
<evidence type="ECO:0000313" key="2">
    <source>
        <dbReference type="Proteomes" id="UP000422232"/>
    </source>
</evidence>
<protein>
    <recommendedName>
        <fullName evidence="3">DUF29 domain-containing protein</fullName>
    </recommendedName>
</protein>
<keyword evidence="2" id="KW-1185">Reference proteome</keyword>
<evidence type="ECO:0008006" key="3">
    <source>
        <dbReference type="Google" id="ProtNLM"/>
    </source>
</evidence>
<dbReference type="AlphaFoldDB" id="A0A9Q5VFM1"/>
<sequence>MARAEHDLDIYAWAHENAELLKQGKFNEVDMVNVIEELEDLGNSKRDQLTARLKLIIQHLLKWQYQPSHRGRSWSLTIQNNRDDVEDLFEDVPSLKSKLDECFDKAYKRGVKAASNETDIPIKTFPKSCPYTLEQVLNPEFMPE</sequence>
<dbReference type="InterPro" id="IPR002636">
    <property type="entry name" value="DUF29"/>
</dbReference>
<organism evidence="1 2">
    <name type="scientific">Piscirickettsia salmonis</name>
    <dbReference type="NCBI Taxonomy" id="1238"/>
    <lineage>
        <taxon>Bacteria</taxon>
        <taxon>Pseudomonadati</taxon>
        <taxon>Pseudomonadota</taxon>
        <taxon>Gammaproteobacteria</taxon>
        <taxon>Thiotrichales</taxon>
        <taxon>Piscirickettsiaceae</taxon>
        <taxon>Piscirickettsia</taxon>
    </lineage>
</organism>